<reference evidence="4" key="1">
    <citation type="journal article" date="2018" name="Nat. Microbiol.">
        <title>Leveraging single-cell genomics to expand the fungal tree of life.</title>
        <authorList>
            <person name="Ahrendt S.R."/>
            <person name="Quandt C.A."/>
            <person name="Ciobanu D."/>
            <person name="Clum A."/>
            <person name="Salamov A."/>
            <person name="Andreopoulos B."/>
            <person name="Cheng J.F."/>
            <person name="Woyke T."/>
            <person name="Pelin A."/>
            <person name="Henrissat B."/>
            <person name="Reynolds N.K."/>
            <person name="Benny G.L."/>
            <person name="Smith M.E."/>
            <person name="James T.Y."/>
            <person name="Grigoriev I.V."/>
        </authorList>
    </citation>
    <scope>NUCLEOTIDE SEQUENCE [LARGE SCALE GENOMIC DNA]</scope>
</reference>
<feature type="region of interest" description="Disordered" evidence="1">
    <location>
        <begin position="218"/>
        <end position="265"/>
    </location>
</feature>
<protein>
    <submittedName>
        <fullName evidence="3">Uncharacterized protein</fullName>
    </submittedName>
</protein>
<keyword evidence="2" id="KW-0812">Transmembrane</keyword>
<accession>A0A4P9WIU4</accession>
<feature type="compositionally biased region" description="Low complexity" evidence="1">
    <location>
        <begin position="249"/>
        <end position="265"/>
    </location>
</feature>
<proteinExistence type="predicted"/>
<evidence type="ECO:0000256" key="1">
    <source>
        <dbReference type="SAM" id="MobiDB-lite"/>
    </source>
</evidence>
<evidence type="ECO:0000256" key="2">
    <source>
        <dbReference type="SAM" id="Phobius"/>
    </source>
</evidence>
<dbReference type="EMBL" id="KZ994488">
    <property type="protein sequence ID" value="RKO92811.1"/>
    <property type="molecule type" value="Genomic_DNA"/>
</dbReference>
<dbReference type="Proteomes" id="UP000269721">
    <property type="component" value="Unassembled WGS sequence"/>
</dbReference>
<evidence type="ECO:0000313" key="3">
    <source>
        <dbReference type="EMBL" id="RKO92811.1"/>
    </source>
</evidence>
<sequence length="325" mass="36299">MEANDEEWVDVNLNTGSEWSNQTRSPRTPGPPIVAPIHYNLRPGLPLTQFRSSQCTDGLKNATRPALQLLHKGRTYTIPVQSNATADQKKDAPRAHMSDLLYPAMVIDDLFVKLQAAGDLRMALCRGGNTSKDEWKVRICPHWDINAARNFATIFYTLVFSGGLRRGSFFEYPPFPPGVGVRLRPLLLNYFFPCRGKATWTVPENLFLSYASTAGPVKRESEKARPTPRSVPAAPGARNSSYRPRRQPNRIQQQAPEPAAPEPVVAQASQSVSPLPPPIVLYAVGGYLALINAGAVVLFWWVVWIERTRESPWLLGTRVRLFWGE</sequence>
<keyword evidence="2" id="KW-1133">Transmembrane helix</keyword>
<dbReference type="OrthoDB" id="10259680at2759"/>
<dbReference type="AlphaFoldDB" id="A0A4P9WIU4"/>
<feature type="transmembrane region" description="Helical" evidence="2">
    <location>
        <begin position="279"/>
        <end position="303"/>
    </location>
</feature>
<evidence type="ECO:0000313" key="4">
    <source>
        <dbReference type="Proteomes" id="UP000269721"/>
    </source>
</evidence>
<organism evidence="3 4">
    <name type="scientific">Blyttiomyces helicus</name>
    <dbReference type="NCBI Taxonomy" id="388810"/>
    <lineage>
        <taxon>Eukaryota</taxon>
        <taxon>Fungi</taxon>
        <taxon>Fungi incertae sedis</taxon>
        <taxon>Chytridiomycota</taxon>
        <taxon>Chytridiomycota incertae sedis</taxon>
        <taxon>Chytridiomycetes</taxon>
        <taxon>Chytridiomycetes incertae sedis</taxon>
        <taxon>Blyttiomyces</taxon>
    </lineage>
</organism>
<keyword evidence="2" id="KW-0472">Membrane</keyword>
<keyword evidence="4" id="KW-1185">Reference proteome</keyword>
<gene>
    <name evidence="3" type="ORF">BDK51DRAFT_37110</name>
</gene>
<name>A0A4P9WIU4_9FUNG</name>